<evidence type="ECO:0000259" key="6">
    <source>
        <dbReference type="PROSITE" id="PS52004"/>
    </source>
</evidence>
<dbReference type="SMART" id="SM00825">
    <property type="entry name" value="PKS_KS"/>
    <property type="match status" value="1"/>
</dbReference>
<dbReference type="InterPro" id="IPR006162">
    <property type="entry name" value="Ppantetheine_attach_site"/>
</dbReference>
<dbReference type="Pfam" id="PF21089">
    <property type="entry name" value="PKS_DH_N"/>
    <property type="match status" value="1"/>
</dbReference>
<dbReference type="InterPro" id="IPR001227">
    <property type="entry name" value="Ac_transferase_dom_sf"/>
</dbReference>
<dbReference type="InterPro" id="IPR042104">
    <property type="entry name" value="PKS_dehydratase_sf"/>
</dbReference>
<evidence type="ECO:0000256" key="1">
    <source>
        <dbReference type="ARBA" id="ARBA00022450"/>
    </source>
</evidence>
<sequence>MSDKNNKSHAVDPKVDRLRKLLSAMDKMQSQLTAIEYKSAEPIAIVGMSCRFPGGADTPQKYWDNLLAGSDTITEIPDTRWNVDDYYDEVPGVAGKMYTRHGGFLDNVDQFDAGFFGISPREAAMMDPQQRLVLETSWEALENAAIVPGTSLSKNTGVFIGVMSHDYSQLTNNHEIIDYHTGSGNIVSVIAGRLSYLLGLSGPALTVDTACSSSLVSVHLACQSLRVNECDAAIAGGVNLILTPTGNIVECSASMLAADGRCKTFDDRADGFVRGEGCGSIVLKRLSDAIKDNDNILSVIRGSAVNHVGKSGGLTVPSGIAQNDVINRALKSSKVDLEQIDYVEAHGTGTSLGDPVEVESLAYTLARSRNKENPLLIGSVKTNIGHLEGAAGVAGLMKVVLSLQNKTIPAHLNFNKPNKNVPWDRYAVKVNVTPTAWTVKNKTRIAGVSSFGFSGTNAHIILEEAPVVETKPSKVSERNYHLLCLSAKTKPALKCLALKYQNYFNGLLDNKGLLDSEEQSDHQSAFINHAGNISYTSHIGRSHFNHRLSLVGDSISDWASQLKNYQQSVDVPTQDESQFTGFSAEVPKSTPKVGFLYTGQGSQYPDMAKDLYETEVVFRDSLQESAEILKNLLPLPLIEVLYGKHQGALDKTEYTQPALFSIEIALTALWKSWGVEPDYVLGHSLGEYVAACVSGVMTIADGLFLVAERGRLMQALPVQGGMLSVLGDESIIHEVLSQLTNSNTENNDNNKAASPISNIVDTAIIEISAYNAPNNLVLSGKKEALAQVEVLLLKAGIKTRQLEVSTGFHSTLVEPMLDDFKQAINNIQLKKPTKKLVSALTGQLISDEVTQTTYWARHIREAVNFRTGVQTLQQAGVTVMIEMGPAPVLSALARQTLDPSINTQQAQLDSPIACLLSIRKNFNNHQTLFNTLAELYTRGLPIDWPQVDKYYKRRKVNLPTYAFQRQAYWIDEHVAQTTKSPSTIQDRKVVRQGHPLLGERLNLARRKQSEFWFSQTLSPSTPAYLKDHQVLGQVIYPAAAYIEMALSAGHQLLKTEQLKIKQLRLLTALVLSEAIEVQTLFVNTALGEYEFEIYSFDEKQQPAEWVKHASGILSAQQQDATSLNLKAIQERINNPQSVAELYAQYQAIGIEYGPDFRTIIKLDGGEGESLAQLNMPGNTVASFLQPESSPSGKRQATNVKSAPLELAVLVTPSDPHAYHLHPTLLDGALQSLLGGNQLAMDSTYLPVEITEFDYFPQTSRELWCHASIQQFDKQAKLIFCDVSIMNEVGALIVNVKGLTLKKISNVNSLTQHNKSINNYFYERQWQSRELETAEANDNSNRHNTSPLGNHKSCLLVAPDHVMTHSIVKQLNSQDYLCHWLDSDAHETLLEDLTSFMESPSAELTDIIYAPTYSDVTDKLSESHNNLLPSTYLNNTHKLLTFIQRVIQSKTLVDVYLLSQQAQSVVATDQVQGLMQSTLEGMGKVIALEHPELHCKRIDIDYVAPNVLGQTLYNELSAQNSEDQIAYRAGKRYVARLAAYQHKGKTPPEGHWRLGLDERGTLENIYYQATDRQAPQSDEVEIEIKAAGMNFRDVLNALDMYPGDPGLLGGECAGVVVAVGKDVSHLSMGDRVLGIAPGSFSRYVTAPANMIAKMASNLSYEQAACLPIVYLTTHYTLNYLGKLKAGEKILIHAATGGVGQAAIQLARKAGAEIYATASPSKWGVLDDLGVTHKMNSRSLDFVQEIEKEIGECGIDLVLNSLSGETIEKTASLLKQRGRFIEIGKRDVWTAEQMNAQAPHVNYHLVDLVEVCERDPELIQTMFTELMGWFESGELAATVPTQFPMEQYDEAFRYMQQAKHTGKIVLQLPQQEEVIELKSDACYLVSGGLGGLGRLVTEWLIDQGAGHVVLLSRRPANTEAQTFIDRFTGKVSLAVADVADSTALNAVINTAQQWGQLKGIVHAAGVLQDGVIRQQSEQSYTTVLSPKVQGTWNLHQCTLESPLDFFIMFSSIASLMGSPGQSNYASANHFMDTFAAWRQAQSLPALSINWGPWDQVGMAADPTQSKADHSEPEQWASQGLYALQTEQSHRLFSRLFLAQQTPPQLAVFDIDWIKFAEQDSSHLGRNLLETLAGNSAETSRADWVSELLAKPAEAQMSALMTHLQADVAKVLNIKSVETITAEARLFDLGMDSLMAVELSNRLKRDLGTTMPSTLIFDYPTLEALADYLAREVLSLNEVEIDQQDTQQDINADDNSLQELSKDELTQMLEDELNDSL</sequence>
<evidence type="ECO:0000256" key="3">
    <source>
        <dbReference type="ARBA" id="ARBA00022679"/>
    </source>
</evidence>
<dbReference type="InterPro" id="IPR016035">
    <property type="entry name" value="Acyl_Trfase/lysoPLipase"/>
</dbReference>
<dbReference type="SUPFAM" id="SSF55048">
    <property type="entry name" value="Probable ACP-binding domain of malonyl-CoA ACP transacylase"/>
    <property type="match status" value="1"/>
</dbReference>
<dbReference type="Pfam" id="PF14765">
    <property type="entry name" value="PS-DH"/>
    <property type="match status" value="1"/>
</dbReference>
<dbReference type="InterPro" id="IPR009081">
    <property type="entry name" value="PP-bd_ACP"/>
</dbReference>
<dbReference type="Pfam" id="PF16197">
    <property type="entry name" value="KAsynt_C_assoc"/>
    <property type="match status" value="1"/>
</dbReference>
<dbReference type="GO" id="GO:0004315">
    <property type="term" value="F:3-oxoacyl-[acyl-carrier-protein] synthase activity"/>
    <property type="evidence" value="ECO:0007669"/>
    <property type="project" value="InterPro"/>
</dbReference>
<dbReference type="InterPro" id="IPR020841">
    <property type="entry name" value="PKS_Beta-ketoAc_synthase_dom"/>
</dbReference>
<dbReference type="CDD" id="cd00833">
    <property type="entry name" value="PKS"/>
    <property type="match status" value="1"/>
</dbReference>
<evidence type="ECO:0000259" key="5">
    <source>
        <dbReference type="PROSITE" id="PS50075"/>
    </source>
</evidence>
<dbReference type="SMART" id="SM00826">
    <property type="entry name" value="PKS_DH"/>
    <property type="match status" value="1"/>
</dbReference>
<dbReference type="InterPro" id="IPR014031">
    <property type="entry name" value="Ketoacyl_synth_C"/>
</dbReference>
<protein>
    <submittedName>
        <fullName evidence="8">Polyketide synthase modules and related proteins</fullName>
    </submittedName>
</protein>
<dbReference type="InterPro" id="IPR013968">
    <property type="entry name" value="PKS_KR"/>
</dbReference>
<dbReference type="SMART" id="SM00823">
    <property type="entry name" value="PKS_PP"/>
    <property type="match status" value="1"/>
</dbReference>
<dbReference type="Gene3D" id="3.40.366.10">
    <property type="entry name" value="Malonyl-Coenzyme A Acyl Carrier Protein, domain 2"/>
    <property type="match status" value="1"/>
</dbReference>
<dbReference type="SMART" id="SM00822">
    <property type="entry name" value="PKS_KR"/>
    <property type="match status" value="1"/>
</dbReference>
<dbReference type="Gene3D" id="3.10.129.110">
    <property type="entry name" value="Polyketide synthase dehydratase"/>
    <property type="match status" value="1"/>
</dbReference>
<dbReference type="InterPro" id="IPR036736">
    <property type="entry name" value="ACP-like_sf"/>
</dbReference>
<dbReference type="Pfam" id="PF02801">
    <property type="entry name" value="Ketoacyl-synt_C"/>
    <property type="match status" value="1"/>
</dbReference>
<dbReference type="Pfam" id="PF00698">
    <property type="entry name" value="Acyl_transf_1"/>
    <property type="match status" value="1"/>
</dbReference>
<dbReference type="PROSITE" id="PS52004">
    <property type="entry name" value="KS3_2"/>
    <property type="match status" value="1"/>
</dbReference>
<dbReference type="InterPro" id="IPR014043">
    <property type="entry name" value="Acyl_transferase_dom"/>
</dbReference>
<dbReference type="Pfam" id="PF00550">
    <property type="entry name" value="PP-binding"/>
    <property type="match status" value="1"/>
</dbReference>
<dbReference type="InterPro" id="IPR049552">
    <property type="entry name" value="PKS_DH_N"/>
</dbReference>
<name>A0A3B0YH28_9ZZZZ</name>
<dbReference type="InterPro" id="IPR016039">
    <property type="entry name" value="Thiolase-like"/>
</dbReference>
<feature type="domain" description="PKS/mFAS DH" evidence="7">
    <location>
        <begin position="994"/>
        <end position="1309"/>
    </location>
</feature>
<dbReference type="SMART" id="SM00829">
    <property type="entry name" value="PKS_ER"/>
    <property type="match status" value="1"/>
</dbReference>
<dbReference type="SUPFAM" id="SSF50129">
    <property type="entry name" value="GroES-like"/>
    <property type="match status" value="1"/>
</dbReference>
<dbReference type="GO" id="GO:0031177">
    <property type="term" value="F:phosphopantetheine binding"/>
    <property type="evidence" value="ECO:0007669"/>
    <property type="project" value="InterPro"/>
</dbReference>
<dbReference type="GO" id="GO:0005737">
    <property type="term" value="C:cytoplasm"/>
    <property type="evidence" value="ECO:0007669"/>
    <property type="project" value="TreeGrafter"/>
</dbReference>
<dbReference type="SUPFAM" id="SSF47336">
    <property type="entry name" value="ACP-like"/>
    <property type="match status" value="1"/>
</dbReference>
<organism evidence="8">
    <name type="scientific">hydrothermal vent metagenome</name>
    <dbReference type="NCBI Taxonomy" id="652676"/>
    <lineage>
        <taxon>unclassified sequences</taxon>
        <taxon>metagenomes</taxon>
        <taxon>ecological metagenomes</taxon>
    </lineage>
</organism>
<dbReference type="Gene3D" id="3.90.180.10">
    <property type="entry name" value="Medium-chain alcohol dehydrogenases, catalytic domain"/>
    <property type="match status" value="1"/>
</dbReference>
<keyword evidence="3" id="KW-0808">Transferase</keyword>
<gene>
    <name evidence="8" type="ORF">MNBD_GAMMA12-2516</name>
</gene>
<dbReference type="CDD" id="cd05195">
    <property type="entry name" value="enoyl_red"/>
    <property type="match status" value="1"/>
</dbReference>
<dbReference type="InterPro" id="IPR020806">
    <property type="entry name" value="PKS_PP-bd"/>
</dbReference>
<dbReference type="InterPro" id="IPR011032">
    <property type="entry name" value="GroES-like_sf"/>
</dbReference>
<dbReference type="Pfam" id="PF13602">
    <property type="entry name" value="ADH_zinc_N_2"/>
    <property type="match status" value="1"/>
</dbReference>
<dbReference type="EMBL" id="UOFL01000191">
    <property type="protein sequence ID" value="VAW80205.1"/>
    <property type="molecule type" value="Genomic_DNA"/>
</dbReference>
<keyword evidence="4" id="KW-0511">Multifunctional enzyme</keyword>
<evidence type="ECO:0000313" key="8">
    <source>
        <dbReference type="EMBL" id="VAW80205.1"/>
    </source>
</evidence>
<evidence type="ECO:0000256" key="4">
    <source>
        <dbReference type="ARBA" id="ARBA00023268"/>
    </source>
</evidence>
<evidence type="ECO:0000256" key="2">
    <source>
        <dbReference type="ARBA" id="ARBA00022553"/>
    </source>
</evidence>
<dbReference type="SUPFAM" id="SSF52151">
    <property type="entry name" value="FabD/lysophospholipase-like"/>
    <property type="match status" value="1"/>
</dbReference>
<dbReference type="Gene3D" id="3.40.50.720">
    <property type="entry name" value="NAD(P)-binding Rossmann-like Domain"/>
    <property type="match status" value="3"/>
</dbReference>
<dbReference type="InterPro" id="IPR050091">
    <property type="entry name" value="PKS_NRPS_Biosynth_Enz"/>
</dbReference>
<dbReference type="InterPro" id="IPR057326">
    <property type="entry name" value="KR_dom"/>
</dbReference>
<dbReference type="InterPro" id="IPR014030">
    <property type="entry name" value="Ketoacyl_synth_N"/>
</dbReference>
<dbReference type="GO" id="GO:0005886">
    <property type="term" value="C:plasma membrane"/>
    <property type="evidence" value="ECO:0007669"/>
    <property type="project" value="TreeGrafter"/>
</dbReference>
<feature type="domain" description="Carrier" evidence="5">
    <location>
        <begin position="2155"/>
        <end position="2230"/>
    </location>
</feature>
<dbReference type="SMART" id="SM00827">
    <property type="entry name" value="PKS_AT"/>
    <property type="match status" value="1"/>
</dbReference>
<dbReference type="InterPro" id="IPR020843">
    <property type="entry name" value="ER"/>
</dbReference>
<reference evidence="8" key="1">
    <citation type="submission" date="2018-06" db="EMBL/GenBank/DDBJ databases">
        <authorList>
            <person name="Zhirakovskaya E."/>
        </authorList>
    </citation>
    <scope>NUCLEOTIDE SEQUENCE</scope>
</reference>
<dbReference type="PROSITE" id="PS00012">
    <property type="entry name" value="PHOSPHOPANTETHEINE"/>
    <property type="match status" value="1"/>
</dbReference>
<dbReference type="Gene3D" id="1.10.1200.10">
    <property type="entry name" value="ACP-like"/>
    <property type="match status" value="1"/>
</dbReference>
<dbReference type="Pfam" id="PF08240">
    <property type="entry name" value="ADH_N"/>
    <property type="match status" value="1"/>
</dbReference>
<dbReference type="InterPro" id="IPR036291">
    <property type="entry name" value="NAD(P)-bd_dom_sf"/>
</dbReference>
<dbReference type="PANTHER" id="PTHR43775">
    <property type="entry name" value="FATTY ACID SYNTHASE"/>
    <property type="match status" value="1"/>
</dbReference>
<dbReference type="PROSITE" id="PS52019">
    <property type="entry name" value="PKS_MFAS_DH"/>
    <property type="match status" value="1"/>
</dbReference>
<dbReference type="SUPFAM" id="SSF51735">
    <property type="entry name" value="NAD(P)-binding Rossmann-fold domains"/>
    <property type="match status" value="3"/>
</dbReference>
<dbReference type="InterPro" id="IPR013154">
    <property type="entry name" value="ADH-like_N"/>
</dbReference>
<dbReference type="Pfam" id="PF00109">
    <property type="entry name" value="ketoacyl-synt"/>
    <property type="match status" value="1"/>
</dbReference>
<dbReference type="Pfam" id="PF08659">
    <property type="entry name" value="KR"/>
    <property type="match status" value="1"/>
</dbReference>
<dbReference type="PROSITE" id="PS00606">
    <property type="entry name" value="KS3_1"/>
    <property type="match status" value="1"/>
</dbReference>
<dbReference type="PROSITE" id="PS50075">
    <property type="entry name" value="CARRIER"/>
    <property type="match status" value="1"/>
</dbReference>
<proteinExistence type="predicted"/>
<dbReference type="InterPro" id="IPR018201">
    <property type="entry name" value="Ketoacyl_synth_AS"/>
</dbReference>
<dbReference type="Gene3D" id="3.30.70.3290">
    <property type="match status" value="1"/>
</dbReference>
<dbReference type="GO" id="GO:0071770">
    <property type="term" value="P:DIM/DIP cell wall layer assembly"/>
    <property type="evidence" value="ECO:0007669"/>
    <property type="project" value="TreeGrafter"/>
</dbReference>
<dbReference type="PANTHER" id="PTHR43775:SF37">
    <property type="entry name" value="SI:DKEY-61P9.11"/>
    <property type="match status" value="1"/>
</dbReference>
<dbReference type="GO" id="GO:0006633">
    <property type="term" value="P:fatty acid biosynthetic process"/>
    <property type="evidence" value="ECO:0007669"/>
    <property type="project" value="InterPro"/>
</dbReference>
<dbReference type="FunFam" id="3.40.50.720:FF:000209">
    <property type="entry name" value="Polyketide synthase Pks12"/>
    <property type="match status" value="1"/>
</dbReference>
<dbReference type="SUPFAM" id="SSF53901">
    <property type="entry name" value="Thiolase-like"/>
    <property type="match status" value="1"/>
</dbReference>
<keyword evidence="2" id="KW-0597">Phosphoprotein</keyword>
<dbReference type="InterPro" id="IPR049551">
    <property type="entry name" value="PKS_DH_C"/>
</dbReference>
<dbReference type="InterPro" id="IPR032821">
    <property type="entry name" value="PKS_assoc"/>
</dbReference>
<dbReference type="FunFam" id="3.40.47.10:FF:000019">
    <property type="entry name" value="Polyketide synthase type I"/>
    <property type="match status" value="1"/>
</dbReference>
<accession>A0A3B0YH28</accession>
<dbReference type="Gene3D" id="3.40.47.10">
    <property type="match status" value="1"/>
</dbReference>
<evidence type="ECO:0000259" key="7">
    <source>
        <dbReference type="PROSITE" id="PS52019"/>
    </source>
</evidence>
<dbReference type="InterPro" id="IPR020807">
    <property type="entry name" value="PKS_DH"/>
</dbReference>
<dbReference type="InterPro" id="IPR049900">
    <property type="entry name" value="PKS_mFAS_DH"/>
</dbReference>
<dbReference type="InterPro" id="IPR016036">
    <property type="entry name" value="Malonyl_transacylase_ACP-bd"/>
</dbReference>
<dbReference type="Pfam" id="PF22621">
    <property type="entry name" value="CurL-like_PKS_C"/>
    <property type="match status" value="1"/>
</dbReference>
<dbReference type="SMART" id="SM01294">
    <property type="entry name" value="PKS_PP_betabranch"/>
    <property type="match status" value="1"/>
</dbReference>
<feature type="domain" description="Ketosynthase family 3 (KS3)" evidence="6">
    <location>
        <begin position="40"/>
        <end position="464"/>
    </location>
</feature>
<dbReference type="GO" id="GO:0016491">
    <property type="term" value="F:oxidoreductase activity"/>
    <property type="evidence" value="ECO:0007669"/>
    <property type="project" value="InterPro"/>
</dbReference>
<dbReference type="GO" id="GO:0004312">
    <property type="term" value="F:fatty acid synthase activity"/>
    <property type="evidence" value="ECO:0007669"/>
    <property type="project" value="TreeGrafter"/>
</dbReference>
<keyword evidence="1" id="KW-0596">Phosphopantetheine</keyword>